<keyword evidence="1" id="KW-1133">Transmembrane helix</keyword>
<protein>
    <submittedName>
        <fullName evidence="2">Uncharacterized protein</fullName>
    </submittedName>
</protein>
<dbReference type="RefSeq" id="WP_095745707.1">
    <property type="nucleotide sequence ID" value="NZ_CP023284.1"/>
</dbReference>
<evidence type="ECO:0000313" key="3">
    <source>
        <dbReference type="Proteomes" id="UP000217154"/>
    </source>
</evidence>
<sequence>MMKELHDRITTQPSQQLTAPKLRRLIWGLIVAIWLPLLALPAFAAAQSGLADPLNIPPVLMVLALVISSLAGATALLMRIDRELSAAPDKPLLRPWLMCASHMAGAWLAGTLAFIVSRQASFEVWTTLGFVLTASFANAKFIESMLERYLPGRPNPGVPQ</sequence>
<feature type="transmembrane region" description="Helical" evidence="1">
    <location>
        <begin position="92"/>
        <end position="116"/>
    </location>
</feature>
<dbReference type="Proteomes" id="UP000217154">
    <property type="component" value="Chromosome"/>
</dbReference>
<evidence type="ECO:0000313" key="2">
    <source>
        <dbReference type="EMBL" id="ATA55334.1"/>
    </source>
</evidence>
<dbReference type="EMBL" id="CP023284">
    <property type="protein sequence ID" value="ATA55334.1"/>
    <property type="molecule type" value="Genomic_DNA"/>
</dbReference>
<reference evidence="2 3" key="1">
    <citation type="submission" date="2017-09" db="EMBL/GenBank/DDBJ databases">
        <title>The diverse metabolic capabilities of V. boronicumulans make it an excellent choice for continued studies on novel biodegradation.</title>
        <authorList>
            <person name="Sun S."/>
        </authorList>
    </citation>
    <scope>NUCLEOTIDE SEQUENCE [LARGE SCALE GENOMIC DNA]</scope>
    <source>
        <strain evidence="2 3">J1</strain>
    </source>
</reference>
<dbReference type="KEGG" id="vbo:CKY39_20520"/>
<feature type="transmembrane region" description="Helical" evidence="1">
    <location>
        <begin position="122"/>
        <end position="139"/>
    </location>
</feature>
<proteinExistence type="predicted"/>
<keyword evidence="1" id="KW-0812">Transmembrane</keyword>
<organism evidence="2 3">
    <name type="scientific">Variovorax boronicumulans</name>
    <dbReference type="NCBI Taxonomy" id="436515"/>
    <lineage>
        <taxon>Bacteria</taxon>
        <taxon>Pseudomonadati</taxon>
        <taxon>Pseudomonadota</taxon>
        <taxon>Betaproteobacteria</taxon>
        <taxon>Burkholderiales</taxon>
        <taxon>Comamonadaceae</taxon>
        <taxon>Variovorax</taxon>
    </lineage>
</organism>
<name>A0A250DM60_9BURK</name>
<feature type="transmembrane region" description="Helical" evidence="1">
    <location>
        <begin position="25"/>
        <end position="46"/>
    </location>
</feature>
<gene>
    <name evidence="2" type="ORF">CKY39_20520</name>
</gene>
<dbReference type="AlphaFoldDB" id="A0A250DM60"/>
<accession>A0A250DM60</accession>
<evidence type="ECO:0000256" key="1">
    <source>
        <dbReference type="SAM" id="Phobius"/>
    </source>
</evidence>
<keyword evidence="1" id="KW-0472">Membrane</keyword>
<feature type="transmembrane region" description="Helical" evidence="1">
    <location>
        <begin position="58"/>
        <end position="80"/>
    </location>
</feature>